<name>A0A1I4DX00_9ACTN</name>
<keyword evidence="1" id="KW-0479">Metal-binding</keyword>
<protein>
    <submittedName>
        <fullName evidence="4">Peptidoglycan/xylan/chitin deacetylase, PgdA/CDA1 family</fullName>
    </submittedName>
</protein>
<evidence type="ECO:0000259" key="3">
    <source>
        <dbReference type="PROSITE" id="PS51677"/>
    </source>
</evidence>
<dbReference type="GO" id="GO:0046872">
    <property type="term" value="F:metal ion binding"/>
    <property type="evidence" value="ECO:0007669"/>
    <property type="project" value="UniProtKB-KW"/>
</dbReference>
<evidence type="ECO:0000313" key="5">
    <source>
        <dbReference type="Proteomes" id="UP000199152"/>
    </source>
</evidence>
<dbReference type="GO" id="GO:0016810">
    <property type="term" value="F:hydrolase activity, acting on carbon-nitrogen (but not peptide) bonds"/>
    <property type="evidence" value="ECO:0007669"/>
    <property type="project" value="InterPro"/>
</dbReference>
<dbReference type="SUPFAM" id="SSF88713">
    <property type="entry name" value="Glycoside hydrolase/deacetylase"/>
    <property type="match status" value="1"/>
</dbReference>
<dbReference type="Gene3D" id="3.20.20.370">
    <property type="entry name" value="Glycoside hydrolase/deacetylase"/>
    <property type="match status" value="1"/>
</dbReference>
<dbReference type="InterPro" id="IPR006311">
    <property type="entry name" value="TAT_signal"/>
</dbReference>
<dbReference type="EMBL" id="FOSW01000005">
    <property type="protein sequence ID" value="SFK97543.1"/>
    <property type="molecule type" value="Genomic_DNA"/>
</dbReference>
<dbReference type="GO" id="GO:0016020">
    <property type="term" value="C:membrane"/>
    <property type="evidence" value="ECO:0007669"/>
    <property type="project" value="TreeGrafter"/>
</dbReference>
<keyword evidence="5" id="KW-1185">Reference proteome</keyword>
<keyword evidence="2" id="KW-0378">Hydrolase</keyword>
<dbReference type="PANTHER" id="PTHR10587">
    <property type="entry name" value="GLYCOSYL TRANSFERASE-RELATED"/>
    <property type="match status" value="1"/>
</dbReference>
<dbReference type="AlphaFoldDB" id="A0A1I4DX00"/>
<dbReference type="InterPro" id="IPR002509">
    <property type="entry name" value="NODB_dom"/>
</dbReference>
<dbReference type="InterPro" id="IPR050248">
    <property type="entry name" value="Polysacc_deacetylase_ArnD"/>
</dbReference>
<dbReference type="InterPro" id="IPR011330">
    <property type="entry name" value="Glyco_hydro/deAcase_b/a-brl"/>
</dbReference>
<proteinExistence type="predicted"/>
<evidence type="ECO:0000256" key="1">
    <source>
        <dbReference type="ARBA" id="ARBA00022723"/>
    </source>
</evidence>
<evidence type="ECO:0000256" key="2">
    <source>
        <dbReference type="ARBA" id="ARBA00022801"/>
    </source>
</evidence>
<dbReference type="Proteomes" id="UP000199152">
    <property type="component" value="Unassembled WGS sequence"/>
</dbReference>
<dbReference type="InParanoid" id="A0A1I4DX00"/>
<dbReference type="PROSITE" id="PS51318">
    <property type="entry name" value="TAT"/>
    <property type="match status" value="1"/>
</dbReference>
<dbReference type="GO" id="GO:0005975">
    <property type="term" value="P:carbohydrate metabolic process"/>
    <property type="evidence" value="ECO:0007669"/>
    <property type="project" value="InterPro"/>
</dbReference>
<gene>
    <name evidence="4" type="ORF">SAMN04488085_10572</name>
</gene>
<sequence>MSLPGDAPTRPLAFRRMERRRFLLFLAAGLAGAAVSRGTAGLVVAEQAPLPTAVPASATEPVTPALEPPVGVVDRLPGEGTSLALTVDDGTSSEVVEAFCTLAADTGVRLTFFPNGRYRSWEENGDLLQPLIDSGQVAMGNHTWSHPDITMLGDDELAEEIGRNRDFLASTFGVRDSPFFRPPFGARNERTDRICAEQGHPTVVMWNGTLSDHRVITGDQLLAAAREWFTAQAIVVGHANHRTVTTVYDELLALIADRGLKTVTLADVWARPGLLRGDAVAGRAAVS</sequence>
<organism evidence="4 5">
    <name type="scientific">Geodermatophilus ruber</name>
    <dbReference type="NCBI Taxonomy" id="504800"/>
    <lineage>
        <taxon>Bacteria</taxon>
        <taxon>Bacillati</taxon>
        <taxon>Actinomycetota</taxon>
        <taxon>Actinomycetes</taxon>
        <taxon>Geodermatophilales</taxon>
        <taxon>Geodermatophilaceae</taxon>
        <taxon>Geodermatophilus</taxon>
    </lineage>
</organism>
<accession>A0A1I4DX00</accession>
<evidence type="ECO:0000313" key="4">
    <source>
        <dbReference type="EMBL" id="SFK97543.1"/>
    </source>
</evidence>
<dbReference type="PANTHER" id="PTHR10587:SF133">
    <property type="entry name" value="CHITIN DEACETYLASE 1-RELATED"/>
    <property type="match status" value="1"/>
</dbReference>
<dbReference type="STRING" id="504800.SAMN04488085_10572"/>
<reference evidence="4 5" key="1">
    <citation type="submission" date="2016-10" db="EMBL/GenBank/DDBJ databases">
        <authorList>
            <person name="de Groot N.N."/>
        </authorList>
    </citation>
    <scope>NUCLEOTIDE SEQUENCE [LARGE SCALE GENOMIC DNA]</scope>
    <source>
        <strain evidence="4 5">DSM 45317</strain>
    </source>
</reference>
<feature type="domain" description="NodB homology" evidence="3">
    <location>
        <begin position="81"/>
        <end position="263"/>
    </location>
</feature>
<dbReference type="Pfam" id="PF01522">
    <property type="entry name" value="Polysacc_deac_1"/>
    <property type="match status" value="1"/>
</dbReference>
<dbReference type="PROSITE" id="PS51677">
    <property type="entry name" value="NODB"/>
    <property type="match status" value="1"/>
</dbReference>
<dbReference type="CDD" id="cd10917">
    <property type="entry name" value="CE4_NodB_like_6s_7s"/>
    <property type="match status" value="1"/>
</dbReference>
<dbReference type="FunCoup" id="A0A1I4DX00">
    <property type="interactions" value="2"/>
</dbReference>